<dbReference type="NCBIfam" id="TIGR02167">
    <property type="entry name" value="Liste_lipo_26"/>
    <property type="match status" value="3"/>
</dbReference>
<evidence type="ECO:0000313" key="3">
    <source>
        <dbReference type="Proteomes" id="UP000271889"/>
    </source>
</evidence>
<dbReference type="Gene3D" id="3.80.10.10">
    <property type="entry name" value="Ribonuclease Inhibitor"/>
    <property type="match status" value="1"/>
</dbReference>
<dbReference type="OrthoDB" id="1055097at2759"/>
<feature type="non-terminal residue" evidence="2">
    <location>
        <position position="517"/>
    </location>
</feature>
<name>A0A3P6QY71_CYLGO</name>
<feature type="compositionally biased region" description="Polar residues" evidence="1">
    <location>
        <begin position="104"/>
        <end position="113"/>
    </location>
</feature>
<dbReference type="Pfam" id="PF03382">
    <property type="entry name" value="DUF285"/>
    <property type="match status" value="1"/>
</dbReference>
<accession>A0A3P6QY71</accession>
<keyword evidence="3" id="KW-1185">Reference proteome</keyword>
<reference evidence="2 3" key="1">
    <citation type="submission" date="2018-11" db="EMBL/GenBank/DDBJ databases">
        <authorList>
            <consortium name="Pathogen Informatics"/>
        </authorList>
    </citation>
    <scope>NUCLEOTIDE SEQUENCE [LARGE SCALE GENOMIC DNA]</scope>
</reference>
<dbReference type="InterPro" id="IPR032675">
    <property type="entry name" value="LRR_dom_sf"/>
</dbReference>
<feature type="compositionally biased region" description="Low complexity" evidence="1">
    <location>
        <begin position="322"/>
        <end position="339"/>
    </location>
</feature>
<dbReference type="InterPro" id="IPR011889">
    <property type="entry name" value="Liste_lipo_26"/>
</dbReference>
<dbReference type="SUPFAM" id="SSF52047">
    <property type="entry name" value="RNI-like"/>
    <property type="match status" value="1"/>
</dbReference>
<gene>
    <name evidence="2" type="ORF">CGOC_LOCUS3361</name>
</gene>
<dbReference type="Proteomes" id="UP000271889">
    <property type="component" value="Unassembled WGS sequence"/>
</dbReference>
<organism evidence="2 3">
    <name type="scientific">Cylicostephanus goldi</name>
    <name type="common">Nematode worm</name>
    <dbReference type="NCBI Taxonomy" id="71465"/>
    <lineage>
        <taxon>Eukaryota</taxon>
        <taxon>Metazoa</taxon>
        <taxon>Ecdysozoa</taxon>
        <taxon>Nematoda</taxon>
        <taxon>Chromadorea</taxon>
        <taxon>Rhabditida</taxon>
        <taxon>Rhabditina</taxon>
        <taxon>Rhabditomorpha</taxon>
        <taxon>Strongyloidea</taxon>
        <taxon>Strongylidae</taxon>
        <taxon>Cylicostephanus</taxon>
    </lineage>
</organism>
<evidence type="ECO:0000313" key="2">
    <source>
        <dbReference type="EMBL" id="VDK55576.1"/>
    </source>
</evidence>
<protein>
    <recommendedName>
        <fullName evidence="4">BspA family leucine-rich repeat surface protein</fullName>
    </recommendedName>
</protein>
<sequence length="517" mass="55777">MFKETFALKEIALPNNFTIKEDASFKDVGSEAGSHWTEKKSDNTESLTFDADALIEHHNAKRDDQTLRVQTSRYVRKDVTKGTFGDCVWEYVSNSDKSDKAPKGSSSASNTDVTSEDESTYTLRIYPSGGKAWGELGSWGGQNEDPTPPWKRLECENHYSNTTKIEIVATGEGSELYEPVRAKTCAGMFSGFSRLKEADLSGLDVASAVSLERMFSGCKQLVSLNLEAWNVSSVTSMASMFQGCETLTTVGNLGKWDTKKVESMQSMFAGCSSLTSLDLSGWDTKLVTAKNAMFAGTSSLWSIRLGPPSTFTLFSDDDAEAAETAGTTGTAGAAEAAGTPTHSTSFGEAGSRIMGGQWMRAEKGDESDPNNPSNWTVVTSDGKEAGSADALMSFHRDSTQAQWYIRQSATEGTSDTCVWEYVPNNADALGGSAAEGAAGTSGDTANVTYTLRIRPLKEGIQGVLADWVGKVDEEALHVPPWKLSQFKEYRLATTKIVVEGSVKPPSDCSNMFSDFPK</sequence>
<feature type="region of interest" description="Disordered" evidence="1">
    <location>
        <begin position="95"/>
        <end position="118"/>
    </location>
</feature>
<evidence type="ECO:0008006" key="4">
    <source>
        <dbReference type="Google" id="ProtNLM"/>
    </source>
</evidence>
<dbReference type="AlphaFoldDB" id="A0A3P6QY71"/>
<feature type="region of interest" description="Disordered" evidence="1">
    <location>
        <begin position="321"/>
        <end position="350"/>
    </location>
</feature>
<evidence type="ECO:0000256" key="1">
    <source>
        <dbReference type="SAM" id="MobiDB-lite"/>
    </source>
</evidence>
<dbReference type="InterPro" id="IPR005046">
    <property type="entry name" value="DUF285"/>
</dbReference>
<dbReference type="EMBL" id="UYRV01008442">
    <property type="protein sequence ID" value="VDK55576.1"/>
    <property type="molecule type" value="Genomic_DNA"/>
</dbReference>
<proteinExistence type="predicted"/>